<reference evidence="1" key="1">
    <citation type="submission" date="2021-10" db="EMBL/GenBank/DDBJ databases">
        <title>De novo Genome Assembly of Clathrus columnatus (Basidiomycota, Fungi) Using Illumina and Nanopore Sequence Data.</title>
        <authorList>
            <person name="Ogiso-Tanaka E."/>
            <person name="Itagaki H."/>
            <person name="Hosoya T."/>
            <person name="Hosaka K."/>
        </authorList>
    </citation>
    <scope>NUCLEOTIDE SEQUENCE</scope>
    <source>
        <strain evidence="1">MO-923</strain>
    </source>
</reference>
<accession>A0AAV5A5P8</accession>
<proteinExistence type="predicted"/>
<sequence length="218" mass="25637">MLTIYGMPPNRPIPDMDPEDWSEGFEAERAAFYLGKPKYEYHPEGYYDENGVFRWALDLYPYENLRLDQSRERDPLRVRIGRWLRGVQRAEGHRVPPHPDDIQKTTNFTGFVWQEGATTNAWLHAVEETGYMDPDPLADEMEDPELLAQFNFVQNIADERDMELEGRRLHLFFRLPAEEKIKRIERLANELLPLIVEENNQAPLGFVREEHSGIYSDD</sequence>
<evidence type="ECO:0000313" key="2">
    <source>
        <dbReference type="Proteomes" id="UP001050691"/>
    </source>
</evidence>
<name>A0AAV5A5P8_9AGAM</name>
<protein>
    <submittedName>
        <fullName evidence="1">Uncharacterized protein</fullName>
    </submittedName>
</protein>
<comment type="caution">
    <text evidence="1">The sequence shown here is derived from an EMBL/GenBank/DDBJ whole genome shotgun (WGS) entry which is preliminary data.</text>
</comment>
<dbReference type="EMBL" id="BPWL01000003">
    <property type="protein sequence ID" value="GJJ08079.1"/>
    <property type="molecule type" value="Genomic_DNA"/>
</dbReference>
<dbReference type="AlphaFoldDB" id="A0AAV5A5P8"/>
<dbReference type="Proteomes" id="UP001050691">
    <property type="component" value="Unassembled WGS sequence"/>
</dbReference>
<gene>
    <name evidence="1" type="ORF">Clacol_002286</name>
</gene>
<organism evidence="1 2">
    <name type="scientific">Clathrus columnatus</name>
    <dbReference type="NCBI Taxonomy" id="1419009"/>
    <lineage>
        <taxon>Eukaryota</taxon>
        <taxon>Fungi</taxon>
        <taxon>Dikarya</taxon>
        <taxon>Basidiomycota</taxon>
        <taxon>Agaricomycotina</taxon>
        <taxon>Agaricomycetes</taxon>
        <taxon>Phallomycetidae</taxon>
        <taxon>Phallales</taxon>
        <taxon>Clathraceae</taxon>
        <taxon>Clathrus</taxon>
    </lineage>
</organism>
<evidence type="ECO:0000313" key="1">
    <source>
        <dbReference type="EMBL" id="GJJ08079.1"/>
    </source>
</evidence>
<keyword evidence="2" id="KW-1185">Reference proteome</keyword>